<dbReference type="EMBL" id="DVFV01000096">
    <property type="protein sequence ID" value="HIQ91050.1"/>
    <property type="molecule type" value="Genomic_DNA"/>
</dbReference>
<dbReference type="InterPro" id="IPR025883">
    <property type="entry name" value="Cadherin-like_domain"/>
</dbReference>
<feature type="chain" id="PRO_5039611602" evidence="3">
    <location>
        <begin position="24"/>
        <end position="375"/>
    </location>
</feature>
<feature type="domain" description="Cadherin-like beta-sandwich-like" evidence="4">
    <location>
        <begin position="273"/>
        <end position="330"/>
    </location>
</feature>
<dbReference type="Proteomes" id="UP000886786">
    <property type="component" value="Unassembled WGS sequence"/>
</dbReference>
<keyword evidence="2" id="KW-1133">Transmembrane helix</keyword>
<dbReference type="Pfam" id="PF12733">
    <property type="entry name" value="Cadherin-like"/>
    <property type="match status" value="2"/>
</dbReference>
<evidence type="ECO:0000256" key="2">
    <source>
        <dbReference type="SAM" id="Phobius"/>
    </source>
</evidence>
<gene>
    <name evidence="5" type="ORF">IAB27_05455</name>
</gene>
<protein>
    <submittedName>
        <fullName evidence="5">Cadherin-like beta sandwich domain-containing protein</fullName>
    </submittedName>
</protein>
<keyword evidence="3" id="KW-0732">Signal</keyword>
<reference evidence="5" key="2">
    <citation type="journal article" date="2021" name="PeerJ">
        <title>Extensive microbial diversity within the chicken gut microbiome revealed by metagenomics and culture.</title>
        <authorList>
            <person name="Gilroy R."/>
            <person name="Ravi A."/>
            <person name="Getino M."/>
            <person name="Pursley I."/>
            <person name="Horton D.L."/>
            <person name="Alikhan N.F."/>
            <person name="Baker D."/>
            <person name="Gharbi K."/>
            <person name="Hall N."/>
            <person name="Watson M."/>
            <person name="Adriaenssens E.M."/>
            <person name="Foster-Nyarko E."/>
            <person name="Jarju S."/>
            <person name="Secka A."/>
            <person name="Antonio M."/>
            <person name="Oren A."/>
            <person name="Chaudhuri R.R."/>
            <person name="La Ragione R."/>
            <person name="Hildebrand F."/>
            <person name="Pallen M.J."/>
        </authorList>
    </citation>
    <scope>NUCLEOTIDE SEQUENCE</scope>
    <source>
        <strain evidence="5">CHK147-3167</strain>
    </source>
</reference>
<feature type="compositionally biased region" description="Low complexity" evidence="1">
    <location>
        <begin position="35"/>
        <end position="71"/>
    </location>
</feature>
<evidence type="ECO:0000259" key="4">
    <source>
        <dbReference type="Pfam" id="PF12733"/>
    </source>
</evidence>
<evidence type="ECO:0000313" key="6">
    <source>
        <dbReference type="Proteomes" id="UP000886786"/>
    </source>
</evidence>
<sequence length="375" mass="41421">MKKIGFKFMTLLMVFLVPISVLADPATTDPANPGTTVPSEGSTETPTEGTNSGNTSNTSTDNNQSNSATDSTNNVIYQQNSGRSTNANLGSLQIDGVDVDINTEMTYTTSNQNPSIVARPSSDRASIRIDKPDSLSYGDNVITITVTAENFYVVRVYTLHLVLVSNDASLKGLTIDGKEVTLSDDIEYRTDKKKVEIEASTTNENASVVYENTDNLVLGKNKVIIRVTAEDGVTVQEYTITVTRVKKLIGDVGVTVKVNGEEAKFKDYKSEIIYIDNEVDKIDIDYELSDKYAEIDLDYDKKMKVGDRKITFTVTAENGKTQEYVLNIHRFSVFEEILAAGIGVCMMGGVACLIFFIVKKIKKEKRQRIYKVKLK</sequence>
<feature type="domain" description="Cadherin-like beta-sandwich-like" evidence="4">
    <location>
        <begin position="194"/>
        <end position="244"/>
    </location>
</feature>
<feature type="signal peptide" evidence="3">
    <location>
        <begin position="1"/>
        <end position="23"/>
    </location>
</feature>
<dbReference type="AlphaFoldDB" id="A0A9D1CZD2"/>
<organism evidence="5 6">
    <name type="scientific">Candidatus Coprosoma intestinipullorum</name>
    <dbReference type="NCBI Taxonomy" id="2840752"/>
    <lineage>
        <taxon>Bacteria</taxon>
        <taxon>Bacillati</taxon>
        <taxon>Bacillota</taxon>
        <taxon>Bacillota incertae sedis</taxon>
        <taxon>Candidatus Coprosoma</taxon>
    </lineage>
</organism>
<keyword evidence="2" id="KW-0812">Transmembrane</keyword>
<accession>A0A9D1CZD2</accession>
<evidence type="ECO:0000256" key="1">
    <source>
        <dbReference type="SAM" id="MobiDB-lite"/>
    </source>
</evidence>
<proteinExistence type="predicted"/>
<feature type="region of interest" description="Disordered" evidence="1">
    <location>
        <begin position="25"/>
        <end position="71"/>
    </location>
</feature>
<comment type="caution">
    <text evidence="5">The sequence shown here is derived from an EMBL/GenBank/DDBJ whole genome shotgun (WGS) entry which is preliminary data.</text>
</comment>
<reference evidence="5" key="1">
    <citation type="submission" date="2020-10" db="EMBL/GenBank/DDBJ databases">
        <authorList>
            <person name="Gilroy R."/>
        </authorList>
    </citation>
    <scope>NUCLEOTIDE SEQUENCE</scope>
    <source>
        <strain evidence="5">CHK147-3167</strain>
    </source>
</reference>
<feature type="transmembrane region" description="Helical" evidence="2">
    <location>
        <begin position="337"/>
        <end position="358"/>
    </location>
</feature>
<evidence type="ECO:0000256" key="3">
    <source>
        <dbReference type="SAM" id="SignalP"/>
    </source>
</evidence>
<evidence type="ECO:0000313" key="5">
    <source>
        <dbReference type="EMBL" id="HIQ91050.1"/>
    </source>
</evidence>
<keyword evidence="2" id="KW-0472">Membrane</keyword>
<name>A0A9D1CZD2_9FIRM</name>